<feature type="compositionally biased region" description="Polar residues" evidence="2">
    <location>
        <begin position="212"/>
        <end position="222"/>
    </location>
</feature>
<feature type="coiled-coil region" evidence="1">
    <location>
        <begin position="36"/>
        <end position="66"/>
    </location>
</feature>
<dbReference type="EMBL" id="JAINUF010000001">
    <property type="protein sequence ID" value="KAJ8382435.1"/>
    <property type="molecule type" value="Genomic_DNA"/>
</dbReference>
<dbReference type="OrthoDB" id="123207at2759"/>
<keyword evidence="1" id="KW-0175">Coiled coil</keyword>
<organism evidence="4 5">
    <name type="scientific">Synaphobranchus kaupii</name>
    <name type="common">Kaup's arrowtooth eel</name>
    <dbReference type="NCBI Taxonomy" id="118154"/>
    <lineage>
        <taxon>Eukaryota</taxon>
        <taxon>Metazoa</taxon>
        <taxon>Chordata</taxon>
        <taxon>Craniata</taxon>
        <taxon>Vertebrata</taxon>
        <taxon>Euteleostomi</taxon>
        <taxon>Actinopterygii</taxon>
        <taxon>Neopterygii</taxon>
        <taxon>Teleostei</taxon>
        <taxon>Anguilliformes</taxon>
        <taxon>Synaphobranchidae</taxon>
        <taxon>Synaphobranchus</taxon>
    </lineage>
</organism>
<proteinExistence type="predicted"/>
<feature type="compositionally biased region" description="Acidic residues" evidence="2">
    <location>
        <begin position="188"/>
        <end position="211"/>
    </location>
</feature>
<dbReference type="PANTHER" id="PTHR47272:SF1">
    <property type="entry name" value="PIGGYBAC TRANSPOSABLE ELEMENT-DERIVED PROTEIN 3-LIKE"/>
    <property type="match status" value="1"/>
</dbReference>
<dbReference type="InterPro" id="IPR029526">
    <property type="entry name" value="PGBD"/>
</dbReference>
<keyword evidence="5" id="KW-1185">Reference proteome</keyword>
<evidence type="ECO:0000259" key="3">
    <source>
        <dbReference type="Pfam" id="PF13843"/>
    </source>
</evidence>
<evidence type="ECO:0000313" key="5">
    <source>
        <dbReference type="Proteomes" id="UP001152622"/>
    </source>
</evidence>
<gene>
    <name evidence="4" type="ORF">SKAU_G00032130</name>
</gene>
<dbReference type="AlphaFoldDB" id="A0A9Q1GF74"/>
<feature type="region of interest" description="Disordered" evidence="2">
    <location>
        <begin position="166"/>
        <end position="222"/>
    </location>
</feature>
<feature type="domain" description="PiggyBac transposable element-derived protein" evidence="3">
    <location>
        <begin position="262"/>
        <end position="620"/>
    </location>
</feature>
<feature type="compositionally biased region" description="Basic and acidic residues" evidence="2">
    <location>
        <begin position="694"/>
        <end position="707"/>
    </location>
</feature>
<comment type="caution">
    <text evidence="4">The sequence shown here is derived from an EMBL/GenBank/DDBJ whole genome shotgun (WGS) entry which is preliminary data.</text>
</comment>
<feature type="compositionally biased region" description="Acidic residues" evidence="2">
    <location>
        <begin position="166"/>
        <end position="178"/>
    </location>
</feature>
<dbReference type="Proteomes" id="UP001152622">
    <property type="component" value="Chromosome 1"/>
</dbReference>
<dbReference type="Pfam" id="PF13843">
    <property type="entry name" value="DDE_Tnp_1_7"/>
    <property type="match status" value="1"/>
</dbReference>
<name>A0A9Q1GF74_SYNKA</name>
<reference evidence="4" key="1">
    <citation type="journal article" date="2023" name="Science">
        <title>Genome structures resolve the early diversification of teleost fishes.</title>
        <authorList>
            <person name="Parey E."/>
            <person name="Louis A."/>
            <person name="Montfort J."/>
            <person name="Bouchez O."/>
            <person name="Roques C."/>
            <person name="Iampietro C."/>
            <person name="Lluch J."/>
            <person name="Castinel A."/>
            <person name="Donnadieu C."/>
            <person name="Desvignes T."/>
            <person name="Floi Bucao C."/>
            <person name="Jouanno E."/>
            <person name="Wen M."/>
            <person name="Mejri S."/>
            <person name="Dirks R."/>
            <person name="Jansen H."/>
            <person name="Henkel C."/>
            <person name="Chen W.J."/>
            <person name="Zahm M."/>
            <person name="Cabau C."/>
            <person name="Klopp C."/>
            <person name="Thompson A.W."/>
            <person name="Robinson-Rechavi M."/>
            <person name="Braasch I."/>
            <person name="Lecointre G."/>
            <person name="Bobe J."/>
            <person name="Postlethwait J.H."/>
            <person name="Berthelot C."/>
            <person name="Roest Crollius H."/>
            <person name="Guiguen Y."/>
        </authorList>
    </citation>
    <scope>NUCLEOTIDE SEQUENCE</scope>
    <source>
        <strain evidence="4">WJC10195</strain>
    </source>
</reference>
<evidence type="ECO:0000256" key="1">
    <source>
        <dbReference type="SAM" id="Coils"/>
    </source>
</evidence>
<accession>A0A9Q1GF74</accession>
<feature type="region of interest" description="Disordered" evidence="2">
    <location>
        <begin position="772"/>
        <end position="815"/>
    </location>
</feature>
<feature type="compositionally biased region" description="Basic and acidic residues" evidence="2">
    <location>
        <begin position="799"/>
        <end position="809"/>
    </location>
</feature>
<evidence type="ECO:0000313" key="4">
    <source>
        <dbReference type="EMBL" id="KAJ8382435.1"/>
    </source>
</evidence>
<sequence>MSEAILAFHSQLSVVMETVLKAAMFEITRLVEVSFLEEVMQSRQEVEALKQRLQQSERRLMAREGDGRGRCEACGRAAVPRQEGPQPGVEDGCDVKEEKHTEGNHSSCICEVPDATPPGLSQEVAMPTRTPDVGAAEIIMAKKYTRKYTGEDAVSMIFDGNASDMEQLEEGDDDDDEECTPKAMSGEESSDTSNEEDLQEGDDQTSTEEEGPTSSQYTATKTSARKKVTKKAYTWRKKPFEPPGVEFDECADEALEDRSEFTPYMYFKQFVTDEMLQLVAYQTNLYSVQKDGKSLNTTAQEIEQFLGMYLCMGLVQMPNVRAYWEMETKYPKVSDVMPRDRFLKLLTLIHFEDNLNMSEDAQKDKLWKLRPWLDKLREQCLRIPPEEHHAVDEIMVPFKGKSQLKAYMPGKPHKWGFKMWGRAGQSGFLYDFDVCQGAENPDKERSDVGVSEDVVLKLTSTLPAGKNHKVFADNYFTSVILLEHLRQRGIYYLGTVRMNRVQDCNMMEEKEMKKKGRGSMDFRVNQENIIIVRWCDNKAVNLLSSFVGIEPVGEVKRWDRKTKTYVMVPRPAIVEMYNTFMGGVDLHDMLSALYKYSFKCRRWYMYIWWHTVTVAVINGWILYRRDQKKLEPQNKTMPLRKFQASVATSLIRPGKGQVKCGRPLSSPEAETPPPRKRPTSSVPPDTVDLEEDRTDSLHSTEDLKETTCGDGDSLQGQPRQHQEEAGEAVSCEEDMWDLSLLGQQRDRWGAWGAPCRLEPRPQHMALALHPTGPQPSAGMSGFERAGPRDSASGVAQGKSESRSGPEHGGIDAVSSPGEGVWVKVEAGLTECGALKQEVEVLSACRTLVGAGHCPSRRGEGKNSAGWAPPCSHA</sequence>
<feature type="region of interest" description="Disordered" evidence="2">
    <location>
        <begin position="852"/>
        <end position="873"/>
    </location>
</feature>
<protein>
    <recommendedName>
        <fullName evidence="3">PiggyBac transposable element-derived protein domain-containing protein</fullName>
    </recommendedName>
</protein>
<evidence type="ECO:0000256" key="2">
    <source>
        <dbReference type="SAM" id="MobiDB-lite"/>
    </source>
</evidence>
<feature type="region of interest" description="Disordered" evidence="2">
    <location>
        <begin position="654"/>
        <end position="730"/>
    </location>
</feature>
<dbReference type="PANTHER" id="PTHR47272">
    <property type="entry name" value="DDE_TNP_1_7 DOMAIN-CONTAINING PROTEIN"/>
    <property type="match status" value="1"/>
</dbReference>